<dbReference type="RefSeq" id="XP_068352581.1">
    <property type="nucleotide sequence ID" value="XM_068494247.1"/>
</dbReference>
<dbReference type="OrthoDB" id="270930at2759"/>
<accession>A0A1J4JQD2</accession>
<dbReference type="Pfam" id="PF13850">
    <property type="entry name" value="ERGIC_N"/>
    <property type="match status" value="1"/>
</dbReference>
<dbReference type="GO" id="GO:0016020">
    <property type="term" value="C:membrane"/>
    <property type="evidence" value="ECO:0007669"/>
    <property type="project" value="UniProtKB-SubCell"/>
</dbReference>
<evidence type="ECO:0000256" key="5">
    <source>
        <dbReference type="ARBA" id="ARBA00023136"/>
    </source>
</evidence>
<comment type="subcellular location">
    <subcellularLocation>
        <location evidence="1">Membrane</location>
        <topology evidence="1">Multi-pass membrane protein</topology>
    </subcellularLocation>
</comment>
<dbReference type="InterPro" id="IPR045888">
    <property type="entry name" value="Erv"/>
</dbReference>
<dbReference type="InterPro" id="IPR012936">
    <property type="entry name" value="Erv_C"/>
</dbReference>
<gene>
    <name evidence="9" type="ORF">TRFO_08371</name>
</gene>
<comment type="caution">
    <text evidence="9">The sequence shown here is derived from an EMBL/GenBank/DDBJ whole genome shotgun (WGS) entry which is preliminary data.</text>
</comment>
<organism evidence="9 10">
    <name type="scientific">Tritrichomonas foetus</name>
    <dbReference type="NCBI Taxonomy" id="1144522"/>
    <lineage>
        <taxon>Eukaryota</taxon>
        <taxon>Metamonada</taxon>
        <taxon>Parabasalia</taxon>
        <taxon>Tritrichomonadida</taxon>
        <taxon>Tritrichomonadidae</taxon>
        <taxon>Tritrichomonas</taxon>
    </lineage>
</organism>
<sequence length="371" mass="42260">MSETLFKFLRQIDIFDKFENNDLKISTRSSFFLSLFLSTFGCLFFIIKIVRFMIPNVHRDLALNQNLINEEDFVNISIAILVNLPCYFLHLDAIDTLGFSQLDINSTANLRRLDSNGRFIGIVNETLHHECLPCHGILPAGTCCNSCEQLILLATLKGIKPKPEEWVQCNKNKGPNAPHVSINEKCLVKGKISVNKVAGNFHIAPGRNDVSSGSHQHDMSFRFPNMDLSHEIRMVRFGPFIPTISNPLQGMKIIQNPNTPMVYKYHLLATPVIYIRDGKLISRSYEYTALQMNRIARRDAPGIFFHYSFTPYTVTVVVKSRSFAQFLTSTFGFLSGSFAMASMLDLFIDKRKRIFAMIFGERPEKKEGEKE</sequence>
<feature type="transmembrane region" description="Helical" evidence="6">
    <location>
        <begin position="324"/>
        <end position="348"/>
    </location>
</feature>
<dbReference type="GO" id="GO:0030134">
    <property type="term" value="C:COPII-coated ER to Golgi transport vesicle"/>
    <property type="evidence" value="ECO:0007669"/>
    <property type="project" value="TreeGrafter"/>
</dbReference>
<dbReference type="PANTHER" id="PTHR10984">
    <property type="entry name" value="ENDOPLASMIC RETICULUM-GOLGI INTERMEDIATE COMPARTMENT PROTEIN"/>
    <property type="match status" value="1"/>
</dbReference>
<dbReference type="AlphaFoldDB" id="A0A1J4JQD2"/>
<evidence type="ECO:0000313" key="9">
    <source>
        <dbReference type="EMBL" id="OHS99444.1"/>
    </source>
</evidence>
<dbReference type="EMBL" id="MLAK01001004">
    <property type="protein sequence ID" value="OHS99444.1"/>
    <property type="molecule type" value="Genomic_DNA"/>
</dbReference>
<feature type="transmembrane region" description="Helical" evidence="6">
    <location>
        <begin position="31"/>
        <end position="50"/>
    </location>
</feature>
<keyword evidence="10" id="KW-1185">Reference proteome</keyword>
<evidence type="ECO:0008006" key="11">
    <source>
        <dbReference type="Google" id="ProtNLM"/>
    </source>
</evidence>
<evidence type="ECO:0000259" key="8">
    <source>
        <dbReference type="Pfam" id="PF13850"/>
    </source>
</evidence>
<proteinExistence type="inferred from homology"/>
<dbReference type="Pfam" id="PF07970">
    <property type="entry name" value="COPIIcoated_ERV"/>
    <property type="match status" value="1"/>
</dbReference>
<feature type="domain" description="Endoplasmic reticulum vesicle transporter N-terminal" evidence="8">
    <location>
        <begin position="9"/>
        <end position="101"/>
    </location>
</feature>
<evidence type="ECO:0000259" key="7">
    <source>
        <dbReference type="Pfam" id="PF07970"/>
    </source>
</evidence>
<dbReference type="VEuPathDB" id="TrichDB:TRFO_08371"/>
<comment type="similarity">
    <text evidence="2">Belongs to the ERGIC family.</text>
</comment>
<evidence type="ECO:0000256" key="2">
    <source>
        <dbReference type="ARBA" id="ARBA00005648"/>
    </source>
</evidence>
<reference evidence="9" key="1">
    <citation type="submission" date="2016-10" db="EMBL/GenBank/DDBJ databases">
        <authorList>
            <person name="Benchimol M."/>
            <person name="Almeida L.G."/>
            <person name="Vasconcelos A.T."/>
            <person name="Perreira-Neves A."/>
            <person name="Rosa I.A."/>
            <person name="Tasca T."/>
            <person name="Bogo M.R."/>
            <person name="de Souza W."/>
        </authorList>
    </citation>
    <scope>NUCLEOTIDE SEQUENCE [LARGE SCALE GENOMIC DNA]</scope>
    <source>
        <strain evidence="9">K</strain>
    </source>
</reference>
<dbReference type="InterPro" id="IPR039542">
    <property type="entry name" value="Erv_N"/>
</dbReference>
<evidence type="ECO:0000313" key="10">
    <source>
        <dbReference type="Proteomes" id="UP000179807"/>
    </source>
</evidence>
<evidence type="ECO:0000256" key="4">
    <source>
        <dbReference type="ARBA" id="ARBA00022989"/>
    </source>
</evidence>
<feature type="domain" description="Endoplasmic reticulum vesicle transporter C-terminal" evidence="7">
    <location>
        <begin position="134"/>
        <end position="345"/>
    </location>
</feature>
<keyword evidence="5 6" id="KW-0472">Membrane</keyword>
<evidence type="ECO:0000256" key="6">
    <source>
        <dbReference type="SAM" id="Phobius"/>
    </source>
</evidence>
<protein>
    <recommendedName>
        <fullName evidence="11">Endoplasmic reticulum-Golgi intermediate compartment protein 3</fullName>
    </recommendedName>
</protein>
<dbReference type="PANTHER" id="PTHR10984:SF25">
    <property type="entry name" value="ENDOPLASMIC RETICULUM-GOLGI INTERMEDIATE COMPARTMENT PROTEIN 3"/>
    <property type="match status" value="1"/>
</dbReference>
<dbReference type="GO" id="GO:0005783">
    <property type="term" value="C:endoplasmic reticulum"/>
    <property type="evidence" value="ECO:0007669"/>
    <property type="project" value="TreeGrafter"/>
</dbReference>
<evidence type="ECO:0000256" key="1">
    <source>
        <dbReference type="ARBA" id="ARBA00004141"/>
    </source>
</evidence>
<dbReference type="Proteomes" id="UP000179807">
    <property type="component" value="Unassembled WGS sequence"/>
</dbReference>
<dbReference type="GeneID" id="94828951"/>
<evidence type="ECO:0000256" key="3">
    <source>
        <dbReference type="ARBA" id="ARBA00022692"/>
    </source>
</evidence>
<name>A0A1J4JQD2_9EUKA</name>
<keyword evidence="3 6" id="KW-0812">Transmembrane</keyword>
<keyword evidence="4 6" id="KW-1133">Transmembrane helix</keyword>